<dbReference type="PANTHER" id="PTHR22835">
    <property type="entry name" value="ZINC FINGER FYVE DOMAIN CONTAINING PROTEIN"/>
    <property type="match status" value="1"/>
</dbReference>
<evidence type="ECO:0000256" key="3">
    <source>
        <dbReference type="ARBA" id="ARBA00022801"/>
    </source>
</evidence>
<dbReference type="EMBL" id="LSRQ01008337">
    <property type="protein sequence ID" value="OAY63547.1"/>
    <property type="molecule type" value="Genomic_DNA"/>
</dbReference>
<organism evidence="6 7">
    <name type="scientific">Ananas comosus</name>
    <name type="common">Pineapple</name>
    <name type="synonym">Ananas ananas</name>
    <dbReference type="NCBI Taxonomy" id="4615"/>
    <lineage>
        <taxon>Eukaryota</taxon>
        <taxon>Viridiplantae</taxon>
        <taxon>Streptophyta</taxon>
        <taxon>Embryophyta</taxon>
        <taxon>Tracheophyta</taxon>
        <taxon>Spermatophyta</taxon>
        <taxon>Magnoliopsida</taxon>
        <taxon>Liliopsida</taxon>
        <taxon>Poales</taxon>
        <taxon>Bromeliaceae</taxon>
        <taxon>Bromelioideae</taxon>
        <taxon>Ananas</taxon>
    </lineage>
</organism>
<keyword evidence="3" id="KW-0378">Hydrolase</keyword>
<dbReference type="GO" id="GO:0016788">
    <property type="term" value="F:hydrolase activity, acting on ester bonds"/>
    <property type="evidence" value="ECO:0007669"/>
    <property type="project" value="InterPro"/>
</dbReference>
<feature type="signal peptide" evidence="5">
    <location>
        <begin position="1"/>
        <end position="32"/>
    </location>
</feature>
<sequence>MLYALLIALMALPKRISLLLFIVLLISSRAVAVSSSSSGDNDCDIKAVYSFGDSIADTGNLLREGVDNTSFSSIARLPYGETTFGYPTGRCSNGLLMIDFIAKDLGLPYLNPYLEKDANFTYGVNFAVAGATALDASFFSEKGMMIPFTNSSLHVQLGWFKSHLKTICSSEEDCGDRMKRALFMVGEIGGNDYNYAFFGKRPIQEVATIVPYVVGSIITAAKELLDMGAVRLVIPGNFPIGCIPAYLTLVNSVNPSAYDENDCLIDLNAFAMSHNVKLQKAIEVLRLLYPNAVIAYADYFRAFLYILNNADKLGFNKKFLNQACCGGGGGYNFDAAAMCGAPGTSVDRNPSSFVSWDGIHLTQEAYRIMEKELFGGGYAYPSIELTKLAKCQ</sequence>
<accession>A0A199UFA2</accession>
<evidence type="ECO:0000313" key="6">
    <source>
        <dbReference type="EMBL" id="OAY63547.1"/>
    </source>
</evidence>
<dbReference type="InterPro" id="IPR036514">
    <property type="entry name" value="SGNH_hydro_sf"/>
</dbReference>
<name>A0A199UFA2_ANACO</name>
<proteinExistence type="inferred from homology"/>
<evidence type="ECO:0000256" key="4">
    <source>
        <dbReference type="ARBA" id="ARBA00023180"/>
    </source>
</evidence>
<dbReference type="InterPro" id="IPR035669">
    <property type="entry name" value="SGNH_plant_lipase-like"/>
</dbReference>
<keyword evidence="4" id="KW-0325">Glycoprotein</keyword>
<evidence type="ECO:0000313" key="7">
    <source>
        <dbReference type="Proteomes" id="UP000092600"/>
    </source>
</evidence>
<gene>
    <name evidence="6" type="ORF">ACMD2_00578</name>
</gene>
<dbReference type="CDD" id="cd01837">
    <property type="entry name" value="SGNH_plant_lipase_like"/>
    <property type="match status" value="1"/>
</dbReference>
<dbReference type="AlphaFoldDB" id="A0A199UFA2"/>
<dbReference type="Proteomes" id="UP000092600">
    <property type="component" value="Unassembled WGS sequence"/>
</dbReference>
<dbReference type="Gene3D" id="3.40.50.1110">
    <property type="entry name" value="SGNH hydrolase"/>
    <property type="match status" value="1"/>
</dbReference>
<protein>
    <submittedName>
        <fullName evidence="6">GDSL esterase/lipase</fullName>
    </submittedName>
</protein>
<dbReference type="Pfam" id="PF00657">
    <property type="entry name" value="Lipase_GDSL"/>
    <property type="match status" value="1"/>
</dbReference>
<comment type="caution">
    <text evidence="6">The sequence shown here is derived from an EMBL/GenBank/DDBJ whole genome shotgun (WGS) entry which is preliminary data.</text>
</comment>
<evidence type="ECO:0000256" key="5">
    <source>
        <dbReference type="SAM" id="SignalP"/>
    </source>
</evidence>
<dbReference type="PANTHER" id="PTHR22835:SF517">
    <property type="entry name" value="GDSL-LIKE LIPASE_ACYLHYDROLASE FAMILY PROTEIN, EXPRESSED"/>
    <property type="match status" value="1"/>
</dbReference>
<feature type="chain" id="PRO_5008285223" evidence="5">
    <location>
        <begin position="33"/>
        <end position="392"/>
    </location>
</feature>
<dbReference type="InterPro" id="IPR001087">
    <property type="entry name" value="GDSL"/>
</dbReference>
<reference evidence="6 7" key="1">
    <citation type="journal article" date="2016" name="DNA Res.">
        <title>The draft genome of MD-2 pineapple using hybrid error correction of long reads.</title>
        <authorList>
            <person name="Redwan R.M."/>
            <person name="Saidin A."/>
            <person name="Kumar S.V."/>
        </authorList>
    </citation>
    <scope>NUCLEOTIDE SEQUENCE [LARGE SCALE GENOMIC DNA]</scope>
    <source>
        <strain evidence="7">cv. MD2</strain>
        <tissue evidence="6">Leaf</tissue>
    </source>
</reference>
<evidence type="ECO:0000256" key="1">
    <source>
        <dbReference type="ARBA" id="ARBA00008668"/>
    </source>
</evidence>
<keyword evidence="2 5" id="KW-0732">Signal</keyword>
<comment type="similarity">
    <text evidence="1">Belongs to the 'GDSL' lipolytic enzyme family.</text>
</comment>
<dbReference type="STRING" id="4615.A0A199UFA2"/>
<evidence type="ECO:0000256" key="2">
    <source>
        <dbReference type="ARBA" id="ARBA00022729"/>
    </source>
</evidence>
<dbReference type="SUPFAM" id="SSF52266">
    <property type="entry name" value="SGNH hydrolase"/>
    <property type="match status" value="1"/>
</dbReference>